<evidence type="ECO:0000256" key="1">
    <source>
        <dbReference type="ARBA" id="ARBA00022801"/>
    </source>
</evidence>
<feature type="domain" description="CN hydrolase" evidence="2">
    <location>
        <begin position="11"/>
        <end position="248"/>
    </location>
</feature>
<dbReference type="EMBL" id="JAGDYM010000005">
    <property type="protein sequence ID" value="MBO1901343.1"/>
    <property type="molecule type" value="Genomic_DNA"/>
</dbReference>
<dbReference type="PANTHER" id="PTHR43674:SF2">
    <property type="entry name" value="BETA-UREIDOPROPIONASE"/>
    <property type="match status" value="1"/>
</dbReference>
<protein>
    <submittedName>
        <fullName evidence="3">Carbon-nitrogen hydrolase family protein</fullName>
    </submittedName>
</protein>
<reference evidence="3" key="1">
    <citation type="submission" date="2021-03" db="EMBL/GenBank/DDBJ databases">
        <title>Leucobacter chromiisoli sp. nov., isolated from chromium-containing soil of chemical plant.</title>
        <authorList>
            <person name="Xu Z."/>
        </authorList>
    </citation>
    <scope>NUCLEOTIDE SEQUENCE</scope>
    <source>
        <strain evidence="3">S27</strain>
    </source>
</reference>
<gene>
    <name evidence="3" type="ORF">J4H92_05205</name>
</gene>
<dbReference type="GO" id="GO:0033388">
    <property type="term" value="P:putrescine biosynthetic process from arginine"/>
    <property type="evidence" value="ECO:0007669"/>
    <property type="project" value="TreeGrafter"/>
</dbReference>
<dbReference type="InterPro" id="IPR044083">
    <property type="entry name" value="RamA-like"/>
</dbReference>
<evidence type="ECO:0000313" key="3">
    <source>
        <dbReference type="EMBL" id="MBO1901343.1"/>
    </source>
</evidence>
<dbReference type="InterPro" id="IPR003010">
    <property type="entry name" value="C-N_Hydrolase"/>
</dbReference>
<keyword evidence="1 3" id="KW-0378">Hydrolase</keyword>
<comment type="caution">
    <text evidence="3">The sequence shown here is derived from an EMBL/GenBank/DDBJ whole genome shotgun (WGS) entry which is preliminary data.</text>
</comment>
<dbReference type="PROSITE" id="PS50263">
    <property type="entry name" value="CN_HYDROLASE"/>
    <property type="match status" value="1"/>
</dbReference>
<name>A0A939MIH1_9MICO</name>
<dbReference type="Proteomes" id="UP000664382">
    <property type="component" value="Unassembled WGS sequence"/>
</dbReference>
<keyword evidence="4" id="KW-1185">Reference proteome</keyword>
<proteinExistence type="predicted"/>
<organism evidence="3 4">
    <name type="scientific">Leucobacter weissii</name>
    <dbReference type="NCBI Taxonomy" id="1983706"/>
    <lineage>
        <taxon>Bacteria</taxon>
        <taxon>Bacillati</taxon>
        <taxon>Actinomycetota</taxon>
        <taxon>Actinomycetes</taxon>
        <taxon>Micrococcales</taxon>
        <taxon>Microbacteriaceae</taxon>
        <taxon>Leucobacter</taxon>
    </lineage>
</organism>
<accession>A0A939MIH1</accession>
<dbReference type="Gene3D" id="3.60.110.10">
    <property type="entry name" value="Carbon-nitrogen hydrolase"/>
    <property type="match status" value="1"/>
</dbReference>
<dbReference type="InterPro" id="IPR050345">
    <property type="entry name" value="Aliph_Amidase/BUP"/>
</dbReference>
<dbReference type="GO" id="GO:0050126">
    <property type="term" value="F:N-carbamoylputrescine amidase activity"/>
    <property type="evidence" value="ECO:0007669"/>
    <property type="project" value="TreeGrafter"/>
</dbReference>
<dbReference type="PANTHER" id="PTHR43674">
    <property type="entry name" value="NITRILASE C965.09-RELATED"/>
    <property type="match status" value="1"/>
</dbReference>
<dbReference type="SUPFAM" id="SSF56317">
    <property type="entry name" value="Carbon-nitrogen hydrolase"/>
    <property type="match status" value="1"/>
</dbReference>
<dbReference type="CDD" id="cd07576">
    <property type="entry name" value="R-amidase_like"/>
    <property type="match status" value="1"/>
</dbReference>
<dbReference type="AlphaFoldDB" id="A0A939MIH1"/>
<dbReference type="Pfam" id="PF00795">
    <property type="entry name" value="CN_hydrolase"/>
    <property type="match status" value="1"/>
</dbReference>
<evidence type="ECO:0000259" key="2">
    <source>
        <dbReference type="PROSITE" id="PS50263"/>
    </source>
</evidence>
<sequence length="275" mass="29693">MSAMHPEAPSLRIAVWQAASTPRDVAANLASLDDAARRAAADGAELLVAPEMYLTGYNIGADIARLAAERPLERAREIARRRGIALVAGGPEPLGEATSAIANAAWLVDDRGEVLARHRKIQLFGDLDRVHFVPGDAPVTLARFRGFTIALLICFDVEYPETVRAAALDGADLIAVPTAQMAPFSFVNEHLIRTRAWESSVYVAYANQVGTDGDFDYVGRSVIADPLGAHLAEAGPDGAELLTARIDRARIAEARRQNTYLSEVRRELFAPRATP</sequence>
<evidence type="ECO:0000313" key="4">
    <source>
        <dbReference type="Proteomes" id="UP000664382"/>
    </source>
</evidence>
<dbReference type="InterPro" id="IPR036526">
    <property type="entry name" value="C-N_Hydrolase_sf"/>
</dbReference>